<evidence type="ECO:0000313" key="2">
    <source>
        <dbReference type="EMBL" id="EKD14251.1"/>
    </source>
</evidence>
<evidence type="ECO:0000313" key="3">
    <source>
        <dbReference type="Proteomes" id="UP000006753"/>
    </source>
</evidence>
<dbReference type="EMBL" id="JH921446">
    <property type="protein sequence ID" value="EKD14251.1"/>
    <property type="molecule type" value="Genomic_DNA"/>
</dbReference>
<feature type="compositionally biased region" description="Acidic residues" evidence="1">
    <location>
        <begin position="365"/>
        <end position="384"/>
    </location>
</feature>
<proteinExistence type="predicted"/>
<feature type="compositionally biased region" description="Basic and acidic residues" evidence="1">
    <location>
        <begin position="352"/>
        <end position="364"/>
    </location>
</feature>
<dbReference type="Proteomes" id="UP000006753">
    <property type="component" value="Unassembled WGS sequence"/>
</dbReference>
<dbReference type="KEGG" id="mbe:MBM_07481"/>
<dbReference type="OrthoDB" id="10382086at2759"/>
<evidence type="ECO:0000256" key="1">
    <source>
        <dbReference type="SAM" id="MobiDB-lite"/>
    </source>
</evidence>
<dbReference type="InParanoid" id="K1WN06"/>
<feature type="region of interest" description="Disordered" evidence="1">
    <location>
        <begin position="116"/>
        <end position="203"/>
    </location>
</feature>
<dbReference type="HOGENOM" id="CLU_521824_0_0_1"/>
<feature type="compositionally biased region" description="Polar residues" evidence="1">
    <location>
        <begin position="419"/>
        <end position="447"/>
    </location>
</feature>
<sequence length="522" mass="56496">MDFSNPQNPLIFSHPLGTFTRTTPIQWTPAQVSRITHFFFTPRVQQHLFEFQREQQQSNNGSSPFTHFSIPDSLFSELGFATLSSQTTNFSGENVAEMVKDKIRDAMSALLERLRENENPGADVDMKSEPSASRVPKHANVNTGMAEPAQRTSSSSKGEGNSSGGSGLLEQLRRSIKSTASPDPSLDPNAGHGHGPSPSSSKLRFMHSVSEPVGPAGYFSPLSKLNFMPPSFATDKKTSVDDIDQLISSSKPATQPRIKKEEDQQGGRSSMTSVDEPGRSGNKESSMDFEMMYPGYPLSSTSHVWKKEESKGADDFPYHLFPGYGGSEVGPGPGAEAGRAETVTSTQLIPEIKGKGKMKERGEEKEEEEDGGDGNWDGDEDEVDTPPPPAAASASASKQSKETARKAKAVQAGIEAYRRQSNLRSSEAADTSAKTRSGTPFRSTATPKVSHAAHTKVLHTSTGDAEAVAAAQHKMQDGNEVVDPMAMYARFLAREKELDKQVNALSLLLGEVELTESKKVQE</sequence>
<name>K1WN06_MARBU</name>
<reference evidence="2 3" key="1">
    <citation type="journal article" date="2012" name="BMC Genomics">
        <title>Sequencing the genome of Marssonina brunnea reveals fungus-poplar co-evolution.</title>
        <authorList>
            <person name="Zhu S."/>
            <person name="Cao Y.-Z."/>
            <person name="Jiang C."/>
            <person name="Tan B.-Y."/>
            <person name="Wang Z."/>
            <person name="Feng S."/>
            <person name="Zhang L."/>
            <person name="Su X.-H."/>
            <person name="Brejova B."/>
            <person name="Vinar T."/>
            <person name="Xu M."/>
            <person name="Wang M.-X."/>
            <person name="Zhang S.-G."/>
            <person name="Huang M.-R."/>
            <person name="Wu R."/>
            <person name="Zhou Y."/>
        </authorList>
    </citation>
    <scope>NUCLEOTIDE SEQUENCE [LARGE SCALE GENOMIC DNA]</scope>
    <source>
        <strain evidence="2 3">MB_m1</strain>
    </source>
</reference>
<gene>
    <name evidence="2" type="ORF">MBM_07481</name>
</gene>
<feature type="compositionally biased region" description="Basic and acidic residues" evidence="1">
    <location>
        <begin position="116"/>
        <end position="128"/>
    </location>
</feature>
<organism evidence="2 3">
    <name type="scientific">Marssonina brunnea f. sp. multigermtubi (strain MB_m1)</name>
    <name type="common">Marssonina leaf spot fungus</name>
    <dbReference type="NCBI Taxonomy" id="1072389"/>
    <lineage>
        <taxon>Eukaryota</taxon>
        <taxon>Fungi</taxon>
        <taxon>Dikarya</taxon>
        <taxon>Ascomycota</taxon>
        <taxon>Pezizomycotina</taxon>
        <taxon>Leotiomycetes</taxon>
        <taxon>Helotiales</taxon>
        <taxon>Drepanopezizaceae</taxon>
        <taxon>Drepanopeziza</taxon>
    </lineage>
</organism>
<dbReference type="AlphaFoldDB" id="K1WN06"/>
<feature type="compositionally biased region" description="Gly residues" evidence="1">
    <location>
        <begin position="323"/>
        <end position="335"/>
    </location>
</feature>
<dbReference type="GeneID" id="18763416"/>
<protein>
    <submittedName>
        <fullName evidence="2">Uncharacterized protein</fullName>
    </submittedName>
</protein>
<keyword evidence="3" id="KW-1185">Reference proteome</keyword>
<feature type="compositionally biased region" description="Basic and acidic residues" evidence="1">
    <location>
        <begin position="276"/>
        <end position="286"/>
    </location>
</feature>
<accession>K1WN06</accession>
<feature type="region of interest" description="Disordered" evidence="1">
    <location>
        <begin position="315"/>
        <end position="452"/>
    </location>
</feature>
<feature type="region of interest" description="Disordered" evidence="1">
    <location>
        <begin position="246"/>
        <end position="291"/>
    </location>
</feature>